<keyword evidence="5 15" id="KW-0347">Helicase</keyword>
<dbReference type="PROSITE" id="PS51198">
    <property type="entry name" value="UVRD_HELICASE_ATP_BIND"/>
    <property type="match status" value="1"/>
</dbReference>
<dbReference type="InterPro" id="IPR038726">
    <property type="entry name" value="PDDEXK_AddAB-type"/>
</dbReference>
<dbReference type="Gene3D" id="1.10.486.10">
    <property type="entry name" value="PCRA, domain 4"/>
    <property type="match status" value="1"/>
</dbReference>
<dbReference type="PROSITE" id="PS51217">
    <property type="entry name" value="UVRD_HELICASE_CTER"/>
    <property type="match status" value="1"/>
</dbReference>
<sequence>MTDPPDIQARRQALDPSGSFIVQAPAGSGKTELLIQRILALLGVAEQPEEVLAITFTRKAAGEMRDRLVRSLESAQEPEPDADHARTTWRLARTVLENDARHDWRLLENPVRLTVQTIDSFCASLVRRMPWLSRFGAQAAIVEDANELYRLAAERVLALADHKDPCGSAACQLLSHLDNRMERLRELLVGMLARRDQWLRHLYGHRADEQRQILEGGLRSLVEGALHRLHSLLTPEERSALVRMGAFAGGNLHSQGIDNSISCLVDLTSFPKPIADEIQTWRGLADLLLTRSGTLRKRLDKNCGFLPGKKEPHASMKEAMGLLLEDFAERSAVVALFDEIRTLPPVVYEPEQWQVLQALVTLLPRAVGELWLAFKERGQCDFVQVALSAGQALGDVDAPTDLLLHLDSRIRHILVDEFQDTSWGQFLLLKKLIAGWQQGDGRSLFLVGDPMQSIYRFREAEVGLYLQARQQGIDHLRLDPLYLKTNFRSQAGIVDWVNRMFPSLFPDSEDEALGGVTYAPSVAARAPLDRPAVTLHPTVGRDDRIEAAQVVKLVRQAQQENPQGSVAVLVRARTHLKEILAAFRTAGLRFRAQEIDSLAERPVARDLLALTRALLHPGDRIAHLAVLRAPWCGLSLEDLHILSGEAQDSTMAELLRQPQRHLALSSDGRKRLERVQAVLHQSMAQRGRVSLRVLVEGAWLALGGPGCLDAAGLVDADAVLGLLEELDQGGDLLPFESLAEKLAKLYAAADPLADESLQVMTIHKAKGLEFDMVILPGLGRRPRAEDAALMRWLDLPDTGLLLAPLAPLESGARDAIYDAIGRIEKQKNDMELARVLYVAATRAKKRLHLMGYARPVGEHECRPESGSFLAKLWPAVADEFIGLERQSAVSTDGRQNNRLLRRLPGDWQLPELSNSYVGTVVDVLQPSSVARRSEETSLGPATEEGRHIGTVIHQCLESVARDGLEAWPMDRLSTERALWRIHLAQLGIAASRLDNAVDKVLLALQQTLQGERGRWLLGQHEQAECELALSGMVDGLLVHAVIDRTFIDVQGVRWIIDYKTSVPENKDSQAFLSNEGEHYRGQLAIYRRLFEEFEPGRKVRTALYFPLIDGWYELSP</sequence>
<evidence type="ECO:0000256" key="14">
    <source>
        <dbReference type="ARBA" id="ARBA00048988"/>
    </source>
</evidence>
<dbReference type="Proteomes" id="UP000182517">
    <property type="component" value="Chromosome"/>
</dbReference>
<dbReference type="GO" id="GO:0000725">
    <property type="term" value="P:recombinational repair"/>
    <property type="evidence" value="ECO:0007669"/>
    <property type="project" value="TreeGrafter"/>
</dbReference>
<dbReference type="SUPFAM" id="SSF52980">
    <property type="entry name" value="Restriction endonuclease-like"/>
    <property type="match status" value="1"/>
</dbReference>
<dbReference type="EC" id="5.6.2.4" evidence="12"/>
<dbReference type="GO" id="GO:0033202">
    <property type="term" value="C:DNA helicase complex"/>
    <property type="evidence" value="ECO:0007669"/>
    <property type="project" value="TreeGrafter"/>
</dbReference>
<dbReference type="GO" id="GO:0005829">
    <property type="term" value="C:cytosol"/>
    <property type="evidence" value="ECO:0007669"/>
    <property type="project" value="TreeGrafter"/>
</dbReference>
<evidence type="ECO:0000259" key="16">
    <source>
        <dbReference type="PROSITE" id="PS51198"/>
    </source>
</evidence>
<keyword evidence="19" id="KW-1185">Reference proteome</keyword>
<name>A0A1L3GT20_9BACT</name>
<comment type="catalytic activity">
    <reaction evidence="14">
        <text>ATP + H2O = ADP + phosphate + H(+)</text>
        <dbReference type="Rhea" id="RHEA:13065"/>
        <dbReference type="ChEBI" id="CHEBI:15377"/>
        <dbReference type="ChEBI" id="CHEBI:15378"/>
        <dbReference type="ChEBI" id="CHEBI:30616"/>
        <dbReference type="ChEBI" id="CHEBI:43474"/>
        <dbReference type="ChEBI" id="CHEBI:456216"/>
        <dbReference type="EC" id="5.6.2.4"/>
    </reaction>
</comment>
<keyword evidence="2 15" id="KW-0547">Nucleotide-binding</keyword>
<dbReference type="Gene3D" id="3.40.50.300">
    <property type="entry name" value="P-loop containing nucleotide triphosphate hydrolases"/>
    <property type="match status" value="4"/>
</dbReference>
<evidence type="ECO:0000256" key="12">
    <source>
        <dbReference type="ARBA" id="ARBA00034808"/>
    </source>
</evidence>
<organism evidence="18 19">
    <name type="scientific">Syntrophotalea acetylenivorans</name>
    <dbReference type="NCBI Taxonomy" id="1842532"/>
    <lineage>
        <taxon>Bacteria</taxon>
        <taxon>Pseudomonadati</taxon>
        <taxon>Thermodesulfobacteriota</taxon>
        <taxon>Desulfuromonadia</taxon>
        <taxon>Desulfuromonadales</taxon>
        <taxon>Syntrophotaleaceae</taxon>
        <taxon>Syntrophotalea</taxon>
    </lineage>
</organism>
<dbReference type="InterPro" id="IPR011604">
    <property type="entry name" value="PDDEXK-like_dom_sf"/>
</dbReference>
<evidence type="ECO:0000256" key="13">
    <source>
        <dbReference type="ARBA" id="ARBA00034923"/>
    </source>
</evidence>
<feature type="binding site" evidence="15">
    <location>
        <begin position="24"/>
        <end position="31"/>
    </location>
    <ligand>
        <name>ATP</name>
        <dbReference type="ChEBI" id="CHEBI:30616"/>
    </ligand>
</feature>
<comment type="catalytic activity">
    <reaction evidence="11">
        <text>Couples ATP hydrolysis with the unwinding of duplex DNA by translocating in the 3'-5' direction.</text>
        <dbReference type="EC" id="5.6.2.4"/>
    </reaction>
</comment>
<feature type="domain" description="UvrD-like helicase C-terminal" evidence="17">
    <location>
        <begin position="491"/>
        <end position="767"/>
    </location>
</feature>
<evidence type="ECO:0000313" key="19">
    <source>
        <dbReference type="Proteomes" id="UP000182517"/>
    </source>
</evidence>
<evidence type="ECO:0000256" key="6">
    <source>
        <dbReference type="ARBA" id="ARBA00022839"/>
    </source>
</evidence>
<dbReference type="GO" id="GO:0004527">
    <property type="term" value="F:exonuclease activity"/>
    <property type="evidence" value="ECO:0007669"/>
    <property type="project" value="UniProtKB-KW"/>
</dbReference>
<keyword evidence="3" id="KW-0227">DNA damage</keyword>
<dbReference type="STRING" id="1842532.A7E78_03555"/>
<keyword evidence="1" id="KW-0540">Nuclease</keyword>
<dbReference type="GO" id="GO:0043138">
    <property type="term" value="F:3'-5' DNA helicase activity"/>
    <property type="evidence" value="ECO:0007669"/>
    <property type="project" value="UniProtKB-EC"/>
</dbReference>
<evidence type="ECO:0000256" key="10">
    <source>
        <dbReference type="ARBA" id="ARBA00023235"/>
    </source>
</evidence>
<evidence type="ECO:0000256" key="4">
    <source>
        <dbReference type="ARBA" id="ARBA00022801"/>
    </source>
</evidence>
<dbReference type="KEGG" id="pef:A7E78_03555"/>
<evidence type="ECO:0000313" key="18">
    <source>
        <dbReference type="EMBL" id="APG29010.1"/>
    </source>
</evidence>
<dbReference type="InterPro" id="IPR014016">
    <property type="entry name" value="UvrD-like_ATP-bd"/>
</dbReference>
<evidence type="ECO:0000256" key="2">
    <source>
        <dbReference type="ARBA" id="ARBA00022741"/>
    </source>
</evidence>
<keyword evidence="10" id="KW-0413">Isomerase</keyword>
<reference evidence="18 19" key="1">
    <citation type="journal article" date="2017" name="Genome Announc.">
        <title>Complete Genome Sequences of Two Acetylene-Fermenting Pelobacter acetylenicus Strains.</title>
        <authorList>
            <person name="Sutton J.M."/>
            <person name="Baesman S.M."/>
            <person name="Fierst J.L."/>
            <person name="Poret-Peterson A.T."/>
            <person name="Oremland R.S."/>
            <person name="Dunlap D.S."/>
            <person name="Akob D.M."/>
        </authorList>
    </citation>
    <scope>NUCLEOTIDE SEQUENCE [LARGE SCALE GENOMIC DNA]</scope>
    <source>
        <strain evidence="18 19">SFB93</strain>
    </source>
</reference>
<dbReference type="EMBL" id="CP015519">
    <property type="protein sequence ID" value="APG29010.1"/>
    <property type="molecule type" value="Genomic_DNA"/>
</dbReference>
<keyword evidence="4 15" id="KW-0378">Hydrolase</keyword>
<evidence type="ECO:0000256" key="3">
    <source>
        <dbReference type="ARBA" id="ARBA00022763"/>
    </source>
</evidence>
<dbReference type="GO" id="GO:0003677">
    <property type="term" value="F:DNA binding"/>
    <property type="evidence" value="ECO:0007669"/>
    <property type="project" value="UniProtKB-KW"/>
</dbReference>
<evidence type="ECO:0000256" key="1">
    <source>
        <dbReference type="ARBA" id="ARBA00022722"/>
    </source>
</evidence>
<evidence type="ECO:0000259" key="17">
    <source>
        <dbReference type="PROSITE" id="PS51217"/>
    </source>
</evidence>
<dbReference type="Gene3D" id="3.90.320.10">
    <property type="match status" value="1"/>
</dbReference>
<keyword evidence="6" id="KW-0269">Exonuclease</keyword>
<dbReference type="Pfam" id="PF13361">
    <property type="entry name" value="UvrD_C"/>
    <property type="match status" value="2"/>
</dbReference>
<evidence type="ECO:0000256" key="15">
    <source>
        <dbReference type="PROSITE-ProRule" id="PRU00560"/>
    </source>
</evidence>
<dbReference type="Pfam" id="PF00580">
    <property type="entry name" value="UvrD-helicase"/>
    <property type="match status" value="2"/>
</dbReference>
<dbReference type="InterPro" id="IPR011335">
    <property type="entry name" value="Restrct_endonuc-II-like"/>
</dbReference>
<keyword evidence="7 15" id="KW-0067">ATP-binding</keyword>
<dbReference type="PANTHER" id="PTHR11070">
    <property type="entry name" value="UVRD / RECB / PCRA DNA HELICASE FAMILY MEMBER"/>
    <property type="match status" value="1"/>
</dbReference>
<accession>A0A1L3GT20</accession>
<dbReference type="AlphaFoldDB" id="A0A1L3GT20"/>
<gene>
    <name evidence="18" type="ORF">A7E78_03555</name>
</gene>
<evidence type="ECO:0000256" key="5">
    <source>
        <dbReference type="ARBA" id="ARBA00022806"/>
    </source>
</evidence>
<dbReference type="InterPro" id="IPR000212">
    <property type="entry name" value="DNA_helicase_UvrD/REP"/>
</dbReference>
<dbReference type="GO" id="GO:0005524">
    <property type="term" value="F:ATP binding"/>
    <property type="evidence" value="ECO:0007669"/>
    <property type="project" value="UniProtKB-UniRule"/>
</dbReference>
<dbReference type="SUPFAM" id="SSF52540">
    <property type="entry name" value="P-loop containing nucleoside triphosphate hydrolases"/>
    <property type="match status" value="1"/>
</dbReference>
<evidence type="ECO:0000256" key="9">
    <source>
        <dbReference type="ARBA" id="ARBA00023204"/>
    </source>
</evidence>
<protein>
    <recommendedName>
        <fullName evidence="12">DNA 3'-5' helicase</fullName>
        <ecNumber evidence="12">5.6.2.4</ecNumber>
    </recommendedName>
    <alternativeName>
        <fullName evidence="13">DNA 3'-5' helicase II</fullName>
    </alternativeName>
</protein>
<keyword evidence="9" id="KW-0234">DNA repair</keyword>
<dbReference type="InterPro" id="IPR027417">
    <property type="entry name" value="P-loop_NTPase"/>
</dbReference>
<dbReference type="PANTHER" id="PTHR11070:SF2">
    <property type="entry name" value="ATP-DEPENDENT DNA HELICASE SRS2"/>
    <property type="match status" value="1"/>
</dbReference>
<keyword evidence="8" id="KW-0238">DNA-binding</keyword>
<evidence type="ECO:0000256" key="11">
    <source>
        <dbReference type="ARBA" id="ARBA00034617"/>
    </source>
</evidence>
<dbReference type="Pfam" id="PF12705">
    <property type="entry name" value="PDDEXK_1"/>
    <property type="match status" value="1"/>
</dbReference>
<evidence type="ECO:0000256" key="8">
    <source>
        <dbReference type="ARBA" id="ARBA00023125"/>
    </source>
</evidence>
<evidence type="ECO:0000256" key="7">
    <source>
        <dbReference type="ARBA" id="ARBA00022840"/>
    </source>
</evidence>
<proteinExistence type="predicted"/>
<dbReference type="InterPro" id="IPR014017">
    <property type="entry name" value="DNA_helicase_UvrD-like_C"/>
</dbReference>
<feature type="domain" description="UvrD-like helicase ATP-binding" evidence="16">
    <location>
        <begin position="3"/>
        <end position="490"/>
    </location>
</feature>